<keyword evidence="1" id="KW-0732">Signal</keyword>
<dbReference type="EMBL" id="CP071504">
    <property type="protein sequence ID" value="QSX31093.1"/>
    <property type="molecule type" value="Genomic_DNA"/>
</dbReference>
<accession>A0A974XPL1</accession>
<dbReference type="AlphaFoldDB" id="A0A974XPL1"/>
<proteinExistence type="predicted"/>
<protein>
    <submittedName>
        <fullName evidence="2">Uncharacterized protein</fullName>
    </submittedName>
</protein>
<keyword evidence="3" id="KW-1185">Reference proteome</keyword>
<gene>
    <name evidence="2" type="ORF">JYB88_05475</name>
</gene>
<organism evidence="2 3">
    <name type="scientific">Shewanella cyperi</name>
    <dbReference type="NCBI Taxonomy" id="2814292"/>
    <lineage>
        <taxon>Bacteria</taxon>
        <taxon>Pseudomonadati</taxon>
        <taxon>Pseudomonadota</taxon>
        <taxon>Gammaproteobacteria</taxon>
        <taxon>Alteromonadales</taxon>
        <taxon>Shewanellaceae</taxon>
        <taxon>Shewanella</taxon>
    </lineage>
</organism>
<sequence length="137" mass="15149">MGRIFILTTFLFAISAQAETSPTGDNAVFSLSMASLVCAAVQKVNPEAVGKLSDNYLKDSIKLYQFYHNNDYETAKNNQTSMFNLITGEAAIKAQSLRSVTGARAYIEKSLIKTDAKECSQIRYYAEKVLSHYGKSL</sequence>
<evidence type="ECO:0000313" key="3">
    <source>
        <dbReference type="Proteomes" id="UP000663281"/>
    </source>
</evidence>
<name>A0A974XPL1_9GAMM</name>
<evidence type="ECO:0000313" key="2">
    <source>
        <dbReference type="EMBL" id="QSX31093.1"/>
    </source>
</evidence>
<reference evidence="2 3" key="1">
    <citation type="submission" date="2021-03" db="EMBL/GenBank/DDBJ databases">
        <title>Novel species identification of genus Shewanella.</title>
        <authorList>
            <person name="Liu G."/>
            <person name="Zhang Q."/>
        </authorList>
    </citation>
    <scope>NUCLEOTIDE SEQUENCE [LARGE SCALE GENOMIC DNA]</scope>
    <source>
        <strain evidence="2 3">FJAT-53726</strain>
    </source>
</reference>
<dbReference type="Proteomes" id="UP000663281">
    <property type="component" value="Chromosome"/>
</dbReference>
<dbReference type="RefSeq" id="WP_207325754.1">
    <property type="nucleotide sequence ID" value="NZ_CP071504.1"/>
</dbReference>
<feature type="chain" id="PRO_5037860176" evidence="1">
    <location>
        <begin position="19"/>
        <end position="137"/>
    </location>
</feature>
<dbReference type="KEGG" id="scyp:JYB88_05475"/>
<feature type="signal peptide" evidence="1">
    <location>
        <begin position="1"/>
        <end position="18"/>
    </location>
</feature>
<evidence type="ECO:0000256" key="1">
    <source>
        <dbReference type="SAM" id="SignalP"/>
    </source>
</evidence>